<gene>
    <name evidence="6" type="ORF">OCV51_07120</name>
</gene>
<dbReference type="Pfam" id="PF13411">
    <property type="entry name" value="MerR_1"/>
    <property type="match status" value="1"/>
</dbReference>
<keyword evidence="3" id="KW-0238">DNA-binding</keyword>
<dbReference type="InterPro" id="IPR009061">
    <property type="entry name" value="DNA-bd_dom_put_sf"/>
</dbReference>
<organism evidence="6 7">
    <name type="scientific">Faecalicatena acetigenes</name>
    <dbReference type="NCBI Taxonomy" id="2981790"/>
    <lineage>
        <taxon>Bacteria</taxon>
        <taxon>Bacillati</taxon>
        <taxon>Bacillota</taxon>
        <taxon>Clostridia</taxon>
        <taxon>Lachnospirales</taxon>
        <taxon>Lachnospiraceae</taxon>
        <taxon>Faecalicatena</taxon>
    </lineage>
</organism>
<name>A0ABT2TBQ5_9FIRM</name>
<sequence>MKKFFKIGEISKLYGIGVDSIRYYEEIGIIKPQRSKTGYRYYSIHDIWRLNVIRDLRSIGFTMEQIRKYLDQHTVSSSLSMLKDEKEVIEKQMQYLQKLQKNVDHRLNNIRSALSLPLNEIHLINIPPRHCHRLPEGYENEEEMDLLIKQLINLNQNRLYIIGSNQIGTMISLSSLLNKKILSYQSVFLIDEDGADSIDGGSYLCVTYRGNYKQSAYWGQQLAQYAHSHNFTILGNLLEILWIDIHTTSDETEYITQLQLPVEKTPQN</sequence>
<protein>
    <submittedName>
        <fullName evidence="6">MerR family transcriptional regulator</fullName>
    </submittedName>
</protein>
<keyword evidence="2" id="KW-0805">Transcription regulation</keyword>
<reference evidence="6 7" key="1">
    <citation type="journal article" date="2021" name="ISME Commun">
        <title>Automated analysis of genomic sequences facilitates high-throughput and comprehensive description of bacteria.</title>
        <authorList>
            <person name="Hitch T.C.A."/>
        </authorList>
    </citation>
    <scope>NUCLEOTIDE SEQUENCE [LARGE SCALE GENOMIC DNA]</scope>
    <source>
        <strain evidence="6 7">H2_18</strain>
    </source>
</reference>
<dbReference type="SUPFAM" id="SSF55136">
    <property type="entry name" value="Probable bacterial effector-binding domain"/>
    <property type="match status" value="1"/>
</dbReference>
<keyword evidence="7" id="KW-1185">Reference proteome</keyword>
<dbReference type="InterPro" id="IPR000551">
    <property type="entry name" value="MerR-type_HTH_dom"/>
</dbReference>
<feature type="domain" description="HTH merR-type" evidence="5">
    <location>
        <begin position="1"/>
        <end position="72"/>
    </location>
</feature>
<evidence type="ECO:0000259" key="5">
    <source>
        <dbReference type="PROSITE" id="PS50937"/>
    </source>
</evidence>
<evidence type="ECO:0000256" key="1">
    <source>
        <dbReference type="ARBA" id="ARBA00022491"/>
    </source>
</evidence>
<accession>A0ABT2TBQ5</accession>
<dbReference type="PANTHER" id="PTHR30204:SF69">
    <property type="entry name" value="MERR-FAMILY TRANSCRIPTIONAL REGULATOR"/>
    <property type="match status" value="1"/>
</dbReference>
<dbReference type="CDD" id="cd00592">
    <property type="entry name" value="HTH_MerR-like"/>
    <property type="match status" value="1"/>
</dbReference>
<dbReference type="InterPro" id="IPR011256">
    <property type="entry name" value="Reg_factor_effector_dom_sf"/>
</dbReference>
<dbReference type="Proteomes" id="UP001652394">
    <property type="component" value="Unassembled WGS sequence"/>
</dbReference>
<dbReference type="Gene3D" id="3.20.80.10">
    <property type="entry name" value="Regulatory factor, effector binding domain"/>
    <property type="match status" value="1"/>
</dbReference>
<keyword evidence="1" id="KW-0678">Repressor</keyword>
<dbReference type="PRINTS" id="PR00040">
    <property type="entry name" value="HTHMERR"/>
</dbReference>
<dbReference type="SMART" id="SM00422">
    <property type="entry name" value="HTH_MERR"/>
    <property type="match status" value="1"/>
</dbReference>
<dbReference type="EMBL" id="JAOQJX010000008">
    <property type="protein sequence ID" value="MCU6747426.1"/>
    <property type="molecule type" value="Genomic_DNA"/>
</dbReference>
<evidence type="ECO:0000313" key="6">
    <source>
        <dbReference type="EMBL" id="MCU6747426.1"/>
    </source>
</evidence>
<dbReference type="Gene3D" id="1.10.1660.10">
    <property type="match status" value="1"/>
</dbReference>
<dbReference type="PROSITE" id="PS50937">
    <property type="entry name" value="HTH_MERR_2"/>
    <property type="match status" value="1"/>
</dbReference>
<keyword evidence="4" id="KW-0804">Transcription</keyword>
<evidence type="ECO:0000313" key="7">
    <source>
        <dbReference type="Proteomes" id="UP001652394"/>
    </source>
</evidence>
<evidence type="ECO:0000256" key="2">
    <source>
        <dbReference type="ARBA" id="ARBA00023015"/>
    </source>
</evidence>
<evidence type="ECO:0000256" key="4">
    <source>
        <dbReference type="ARBA" id="ARBA00023163"/>
    </source>
</evidence>
<dbReference type="PANTHER" id="PTHR30204">
    <property type="entry name" value="REDOX-CYCLING DRUG-SENSING TRANSCRIPTIONAL ACTIVATOR SOXR"/>
    <property type="match status" value="1"/>
</dbReference>
<dbReference type="SUPFAM" id="SSF46955">
    <property type="entry name" value="Putative DNA-binding domain"/>
    <property type="match status" value="1"/>
</dbReference>
<dbReference type="InterPro" id="IPR047057">
    <property type="entry name" value="MerR_fam"/>
</dbReference>
<evidence type="ECO:0000256" key="3">
    <source>
        <dbReference type="ARBA" id="ARBA00023125"/>
    </source>
</evidence>
<comment type="caution">
    <text evidence="6">The sequence shown here is derived from an EMBL/GenBank/DDBJ whole genome shotgun (WGS) entry which is preliminary data.</text>
</comment>
<proteinExistence type="predicted"/>
<dbReference type="RefSeq" id="WP_059066734.1">
    <property type="nucleotide sequence ID" value="NZ_JAOQJX010000008.1"/>
</dbReference>